<reference evidence="1 2" key="1">
    <citation type="journal article" date="2017" name="Nat. Commun.">
        <title>Genome assembly with in vitro proximity ligation data and whole-genome triplication in lettuce.</title>
        <authorList>
            <person name="Reyes-Chin-Wo S."/>
            <person name="Wang Z."/>
            <person name="Yang X."/>
            <person name="Kozik A."/>
            <person name="Arikit S."/>
            <person name="Song C."/>
            <person name="Xia L."/>
            <person name="Froenicke L."/>
            <person name="Lavelle D.O."/>
            <person name="Truco M.J."/>
            <person name="Xia R."/>
            <person name="Zhu S."/>
            <person name="Xu C."/>
            <person name="Xu H."/>
            <person name="Xu X."/>
            <person name="Cox K."/>
            <person name="Korf I."/>
            <person name="Meyers B.C."/>
            <person name="Michelmore R.W."/>
        </authorList>
    </citation>
    <scope>NUCLEOTIDE SEQUENCE [LARGE SCALE GENOMIC DNA]</scope>
    <source>
        <strain evidence="2">cv. Salinas</strain>
        <tissue evidence="1">Seedlings</tissue>
    </source>
</reference>
<accession>A0A9R1VRV7</accession>
<sequence length="208" mass="24173">MMINTYRILIGDVDEESNEFNTNNDDIYVEDAFFKVIIEEDEQLSLISHLNDNEEAKHFESQDEDELSCIEVKSPCGTKTIEWIPRVDESFLPKKDMVFETLNHGIRLASNRTIDGILQYKYVICSSTGEANKKNVDTLNGVEGFKKNHPSEMMSCEAKICFKFIKNSDRFFINTFVEKHNHELYTNSTVHISKLKRKLDHYDKTTIT</sequence>
<comment type="caution">
    <text evidence="1">The sequence shown here is derived from an EMBL/GenBank/DDBJ whole genome shotgun (WGS) entry which is preliminary data.</text>
</comment>
<proteinExistence type="predicted"/>
<organism evidence="1 2">
    <name type="scientific">Lactuca sativa</name>
    <name type="common">Garden lettuce</name>
    <dbReference type="NCBI Taxonomy" id="4236"/>
    <lineage>
        <taxon>Eukaryota</taxon>
        <taxon>Viridiplantae</taxon>
        <taxon>Streptophyta</taxon>
        <taxon>Embryophyta</taxon>
        <taxon>Tracheophyta</taxon>
        <taxon>Spermatophyta</taxon>
        <taxon>Magnoliopsida</taxon>
        <taxon>eudicotyledons</taxon>
        <taxon>Gunneridae</taxon>
        <taxon>Pentapetalae</taxon>
        <taxon>asterids</taxon>
        <taxon>campanulids</taxon>
        <taxon>Asterales</taxon>
        <taxon>Asteraceae</taxon>
        <taxon>Cichorioideae</taxon>
        <taxon>Cichorieae</taxon>
        <taxon>Lactucinae</taxon>
        <taxon>Lactuca</taxon>
    </lineage>
</organism>
<dbReference type="EMBL" id="NBSK02000004">
    <property type="protein sequence ID" value="KAJ0209573.1"/>
    <property type="molecule type" value="Genomic_DNA"/>
</dbReference>
<protein>
    <recommendedName>
        <fullName evidence="3">FAR1 domain-containing protein</fullName>
    </recommendedName>
</protein>
<name>A0A9R1VRV7_LACSA</name>
<dbReference type="Proteomes" id="UP000235145">
    <property type="component" value="Unassembled WGS sequence"/>
</dbReference>
<evidence type="ECO:0008006" key="3">
    <source>
        <dbReference type="Google" id="ProtNLM"/>
    </source>
</evidence>
<keyword evidence="2" id="KW-1185">Reference proteome</keyword>
<dbReference type="AlphaFoldDB" id="A0A9R1VRV7"/>
<evidence type="ECO:0000313" key="1">
    <source>
        <dbReference type="EMBL" id="KAJ0209573.1"/>
    </source>
</evidence>
<evidence type="ECO:0000313" key="2">
    <source>
        <dbReference type="Proteomes" id="UP000235145"/>
    </source>
</evidence>
<gene>
    <name evidence="1" type="ORF">LSAT_V11C400191800</name>
</gene>
<dbReference type="PANTHER" id="PTHR47718:SF12">
    <property type="entry name" value="PROTEIN FAR1-RELATED SEQUENCE"/>
    <property type="match status" value="1"/>
</dbReference>
<dbReference type="PANTHER" id="PTHR47718">
    <property type="entry name" value="OS01G0519700 PROTEIN"/>
    <property type="match status" value="1"/>
</dbReference>